<protein>
    <submittedName>
        <fullName evidence="1">Uncharacterized protein</fullName>
    </submittedName>
</protein>
<dbReference type="Proteomes" id="UP000542674">
    <property type="component" value="Unassembled WGS sequence"/>
</dbReference>
<gene>
    <name evidence="1" type="ORF">F4559_002902</name>
</gene>
<comment type="caution">
    <text evidence="1">The sequence shown here is derived from an EMBL/GenBank/DDBJ whole genome shotgun (WGS) entry which is preliminary data.</text>
</comment>
<organism evidence="1 2">
    <name type="scientific">Saccharothrix violaceirubra</name>
    <dbReference type="NCBI Taxonomy" id="413306"/>
    <lineage>
        <taxon>Bacteria</taxon>
        <taxon>Bacillati</taxon>
        <taxon>Actinomycetota</taxon>
        <taxon>Actinomycetes</taxon>
        <taxon>Pseudonocardiales</taxon>
        <taxon>Pseudonocardiaceae</taxon>
        <taxon>Saccharothrix</taxon>
    </lineage>
</organism>
<keyword evidence="2" id="KW-1185">Reference proteome</keyword>
<dbReference type="RefSeq" id="WP_184669136.1">
    <property type="nucleotide sequence ID" value="NZ_BAABAI010000029.1"/>
</dbReference>
<dbReference type="AlphaFoldDB" id="A0A7W7T2T8"/>
<proteinExistence type="predicted"/>
<reference evidence="1 2" key="1">
    <citation type="submission" date="2020-08" db="EMBL/GenBank/DDBJ databases">
        <title>Sequencing the genomes of 1000 actinobacteria strains.</title>
        <authorList>
            <person name="Klenk H.-P."/>
        </authorList>
    </citation>
    <scope>NUCLEOTIDE SEQUENCE [LARGE SCALE GENOMIC DNA]</scope>
    <source>
        <strain evidence="1 2">DSM 45084</strain>
    </source>
</reference>
<dbReference type="InterPro" id="IPR046274">
    <property type="entry name" value="DUF6307"/>
</dbReference>
<evidence type="ECO:0000313" key="2">
    <source>
        <dbReference type="Proteomes" id="UP000542674"/>
    </source>
</evidence>
<accession>A0A7W7T2T8</accession>
<evidence type="ECO:0000313" key="1">
    <source>
        <dbReference type="EMBL" id="MBB4965543.1"/>
    </source>
</evidence>
<name>A0A7W7T2T8_9PSEU</name>
<sequence length="51" mass="5829">MKTPIHLSAYERRVALVQETLSANSELTRKNARVLAVRVLDALDRIPEKVR</sequence>
<dbReference type="Pfam" id="PF19826">
    <property type="entry name" value="DUF6307"/>
    <property type="match status" value="1"/>
</dbReference>
<dbReference type="EMBL" id="JACHJS010000001">
    <property type="protein sequence ID" value="MBB4965543.1"/>
    <property type="molecule type" value="Genomic_DNA"/>
</dbReference>